<feature type="chain" id="PRO_5045546386" evidence="1">
    <location>
        <begin position="17"/>
        <end position="128"/>
    </location>
</feature>
<keyword evidence="1" id="KW-0732">Signal</keyword>
<dbReference type="Proteomes" id="UP000818029">
    <property type="component" value="Chromosome A12"/>
</dbReference>
<accession>A0ABM2ZB35</accession>
<dbReference type="GeneID" id="121211298"/>
<sequence>MYSLFVPLLLTTHCLQFQPSRFPNPPLTEPLGHTQLPLQQIQLVCAHSGACIKVDFHIRLLRRSPTLSLHSSTRYLFLAIHMAKNEQAITHIFVLRRCYRVKQSRKACSTFSALPVHLGQFADPTNLL</sequence>
<protein>
    <submittedName>
        <fullName evidence="3">Uncharacterized protein isoform X2</fullName>
    </submittedName>
</protein>
<dbReference type="RefSeq" id="XP_040939906.1">
    <property type="nucleotide sequence ID" value="XM_041083972.1"/>
</dbReference>
<proteinExistence type="predicted"/>
<reference evidence="3" key="2">
    <citation type="submission" date="2025-08" db="UniProtKB">
        <authorList>
            <consortium name="RefSeq"/>
        </authorList>
    </citation>
    <scope>IDENTIFICATION</scope>
</reference>
<organism evidence="2 3">
    <name type="scientific">Gossypium hirsutum</name>
    <name type="common">Upland cotton</name>
    <name type="synonym">Gossypium mexicanum</name>
    <dbReference type="NCBI Taxonomy" id="3635"/>
    <lineage>
        <taxon>Eukaryota</taxon>
        <taxon>Viridiplantae</taxon>
        <taxon>Streptophyta</taxon>
        <taxon>Embryophyta</taxon>
        <taxon>Tracheophyta</taxon>
        <taxon>Spermatophyta</taxon>
        <taxon>Magnoliopsida</taxon>
        <taxon>eudicotyledons</taxon>
        <taxon>Gunneridae</taxon>
        <taxon>Pentapetalae</taxon>
        <taxon>rosids</taxon>
        <taxon>malvids</taxon>
        <taxon>Malvales</taxon>
        <taxon>Malvaceae</taxon>
        <taxon>Malvoideae</taxon>
        <taxon>Gossypium</taxon>
    </lineage>
</organism>
<evidence type="ECO:0000313" key="3">
    <source>
        <dbReference type="RefSeq" id="XP_040939906.1"/>
    </source>
</evidence>
<evidence type="ECO:0000313" key="2">
    <source>
        <dbReference type="Proteomes" id="UP000818029"/>
    </source>
</evidence>
<name>A0ABM2ZB35_GOSHI</name>
<gene>
    <name evidence="3" type="primary">LOC121211298</name>
</gene>
<feature type="signal peptide" evidence="1">
    <location>
        <begin position="1"/>
        <end position="16"/>
    </location>
</feature>
<keyword evidence="2" id="KW-1185">Reference proteome</keyword>
<evidence type="ECO:0000256" key="1">
    <source>
        <dbReference type="SAM" id="SignalP"/>
    </source>
</evidence>
<reference evidence="2" key="1">
    <citation type="journal article" date="2020" name="Nat. Genet.">
        <title>Genomic diversifications of five Gossypium allopolyploid species and their impact on cotton improvement.</title>
        <authorList>
            <person name="Chen Z.J."/>
            <person name="Sreedasyam A."/>
            <person name="Ando A."/>
            <person name="Song Q."/>
            <person name="De Santiago L.M."/>
            <person name="Hulse-Kemp A.M."/>
            <person name="Ding M."/>
            <person name="Ye W."/>
            <person name="Kirkbride R.C."/>
            <person name="Jenkins J."/>
            <person name="Plott C."/>
            <person name="Lovell J."/>
            <person name="Lin Y.M."/>
            <person name="Vaughn R."/>
            <person name="Liu B."/>
            <person name="Simpson S."/>
            <person name="Scheffler B.E."/>
            <person name="Wen L."/>
            <person name="Saski C.A."/>
            <person name="Grover C.E."/>
            <person name="Hu G."/>
            <person name="Conover J.L."/>
            <person name="Carlson J.W."/>
            <person name="Shu S."/>
            <person name="Boston L.B."/>
            <person name="Williams M."/>
            <person name="Peterson D.G."/>
            <person name="McGee K."/>
            <person name="Jones D.C."/>
            <person name="Wendel J.F."/>
            <person name="Stelly D.M."/>
            <person name="Grimwood J."/>
            <person name="Schmutz J."/>
        </authorList>
    </citation>
    <scope>NUCLEOTIDE SEQUENCE [LARGE SCALE GENOMIC DNA]</scope>
    <source>
        <strain evidence="2">cv. TM-1</strain>
    </source>
</reference>